<evidence type="ECO:0000256" key="1">
    <source>
        <dbReference type="ARBA" id="ARBA00023015"/>
    </source>
</evidence>
<dbReference type="PROSITE" id="PS01124">
    <property type="entry name" value="HTH_ARAC_FAMILY_2"/>
    <property type="match status" value="1"/>
</dbReference>
<keyword evidence="3" id="KW-0804">Transcription</keyword>
<dbReference type="RefSeq" id="WP_219796997.1">
    <property type="nucleotide sequence ID" value="NZ_CP080095.1"/>
</dbReference>
<dbReference type="PRINTS" id="PR00032">
    <property type="entry name" value="HTHARAC"/>
</dbReference>
<dbReference type="EMBL" id="CP080095">
    <property type="protein sequence ID" value="QYD67759.1"/>
    <property type="molecule type" value="Genomic_DNA"/>
</dbReference>
<organism evidence="5 6">
    <name type="scientific">Paraburkholderia edwinii</name>
    <dbReference type="NCBI Taxonomy" id="2861782"/>
    <lineage>
        <taxon>Bacteria</taxon>
        <taxon>Pseudomonadati</taxon>
        <taxon>Pseudomonadota</taxon>
        <taxon>Betaproteobacteria</taxon>
        <taxon>Burkholderiales</taxon>
        <taxon>Burkholderiaceae</taxon>
        <taxon>Paraburkholderia</taxon>
    </lineage>
</organism>
<evidence type="ECO:0000313" key="6">
    <source>
        <dbReference type="Proteomes" id="UP000826462"/>
    </source>
</evidence>
<evidence type="ECO:0000313" key="5">
    <source>
        <dbReference type="EMBL" id="QYD67759.1"/>
    </source>
</evidence>
<dbReference type="Pfam" id="PF12833">
    <property type="entry name" value="HTH_18"/>
    <property type="match status" value="1"/>
</dbReference>
<dbReference type="InterPro" id="IPR050204">
    <property type="entry name" value="AraC_XylS_family_regulators"/>
</dbReference>
<accession>A0ABX8UGB2</accession>
<dbReference type="InterPro" id="IPR020449">
    <property type="entry name" value="Tscrpt_reg_AraC-type_HTH"/>
</dbReference>
<evidence type="ECO:0000256" key="3">
    <source>
        <dbReference type="ARBA" id="ARBA00023163"/>
    </source>
</evidence>
<proteinExistence type="predicted"/>
<dbReference type="Proteomes" id="UP000826462">
    <property type="component" value="Chromosome 1"/>
</dbReference>
<evidence type="ECO:0000259" key="4">
    <source>
        <dbReference type="PROSITE" id="PS01124"/>
    </source>
</evidence>
<dbReference type="PANTHER" id="PTHR46796:SF6">
    <property type="entry name" value="ARAC SUBFAMILY"/>
    <property type="match status" value="1"/>
</dbReference>
<keyword evidence="1" id="KW-0805">Transcription regulation</keyword>
<sequence length="285" mass="31501">MNFAPQEMRTEAVPRTEGWSLGDLHVTTLDAVELSDCHAPTLPGQLLRLFFVKSGSVTFKSILGPQRLDAGSLFIAPPLAGWKQQNSYHQAELVMVSIPRRLLLERGFPTKSFELLTANMSNPDARAVGDLMLSIVEQSGYTSLALRARQGRHLLDLLSMVLGNPLAVVSSRNREVALSRAKEYVAQHLEDLNLNASRVASAIGVSPGHLNRLFKATSTSLMRYVRSCRLDRAADLLRSRGESNVSIGQIAYSCGFASHAHFSRAFKEQFGFSPRDYVSRESRDI</sequence>
<dbReference type="InterPro" id="IPR018062">
    <property type="entry name" value="HTH_AraC-typ_CS"/>
</dbReference>
<dbReference type="SMART" id="SM00342">
    <property type="entry name" value="HTH_ARAC"/>
    <property type="match status" value="1"/>
</dbReference>
<keyword evidence="2" id="KW-0238">DNA-binding</keyword>
<name>A0ABX8UGB2_9BURK</name>
<feature type="domain" description="HTH araC/xylS-type" evidence="4">
    <location>
        <begin position="179"/>
        <end position="280"/>
    </location>
</feature>
<dbReference type="PROSITE" id="PS00041">
    <property type="entry name" value="HTH_ARAC_FAMILY_1"/>
    <property type="match status" value="1"/>
</dbReference>
<dbReference type="PANTHER" id="PTHR46796">
    <property type="entry name" value="HTH-TYPE TRANSCRIPTIONAL ACTIVATOR RHAS-RELATED"/>
    <property type="match status" value="1"/>
</dbReference>
<dbReference type="InterPro" id="IPR009057">
    <property type="entry name" value="Homeodomain-like_sf"/>
</dbReference>
<dbReference type="InterPro" id="IPR018060">
    <property type="entry name" value="HTH_AraC"/>
</dbReference>
<protein>
    <submittedName>
        <fullName evidence="5">Helix-turn-helix transcriptional regulator</fullName>
    </submittedName>
</protein>
<dbReference type="SUPFAM" id="SSF46689">
    <property type="entry name" value="Homeodomain-like"/>
    <property type="match status" value="1"/>
</dbReference>
<gene>
    <name evidence="5" type="ORF">KZJ38_15680</name>
</gene>
<evidence type="ECO:0000256" key="2">
    <source>
        <dbReference type="ARBA" id="ARBA00023125"/>
    </source>
</evidence>
<reference evidence="5 6" key="1">
    <citation type="submission" date="2021-07" db="EMBL/GenBank/DDBJ databases">
        <title>Paraburkholderia edwinii protects Aspergillus sp. from phenazines by acting as a toxin sponge.</title>
        <authorList>
            <person name="Dahlstrom K.M."/>
            <person name="Newman D.K."/>
        </authorList>
    </citation>
    <scope>NUCLEOTIDE SEQUENCE [LARGE SCALE GENOMIC DNA]</scope>
    <source>
        <strain evidence="5 6">Pe01</strain>
    </source>
</reference>
<keyword evidence="6" id="KW-1185">Reference proteome</keyword>
<dbReference type="Gene3D" id="1.10.10.60">
    <property type="entry name" value="Homeodomain-like"/>
    <property type="match status" value="1"/>
</dbReference>